<proteinExistence type="predicted"/>
<dbReference type="Gene3D" id="3.40.33.10">
    <property type="entry name" value="CAP"/>
    <property type="match status" value="1"/>
</dbReference>
<dbReference type="CDD" id="cd05380">
    <property type="entry name" value="CAP_euk"/>
    <property type="match status" value="1"/>
</dbReference>
<dbReference type="InParanoid" id="A0A2J7QIQ2"/>
<gene>
    <name evidence="2" type="ORF">B7P43_G15223</name>
</gene>
<dbReference type="SUPFAM" id="SSF55797">
    <property type="entry name" value="PR-1-like"/>
    <property type="match status" value="2"/>
</dbReference>
<dbReference type="SMART" id="SM00198">
    <property type="entry name" value="SCP"/>
    <property type="match status" value="1"/>
</dbReference>
<dbReference type="PANTHER" id="PTHR10334">
    <property type="entry name" value="CYSTEINE-RICH SECRETORY PROTEIN-RELATED"/>
    <property type="match status" value="1"/>
</dbReference>
<dbReference type="InterPro" id="IPR014044">
    <property type="entry name" value="CAP_dom"/>
</dbReference>
<dbReference type="GO" id="GO:0005576">
    <property type="term" value="C:extracellular region"/>
    <property type="evidence" value="ECO:0007669"/>
    <property type="project" value="UniProtKB-SubCell"/>
</dbReference>
<reference evidence="2" key="1">
    <citation type="submission" date="2017-12" db="EMBL/GenBank/DDBJ databases">
        <title>Hemimetabolous genomes reveal molecular basis of termite eusociality.</title>
        <authorList>
            <person name="Harrison M.C."/>
            <person name="Jongepier E."/>
            <person name="Robertson H.M."/>
            <person name="Arning N."/>
            <person name="Bitard-Feildel T."/>
            <person name="Chao H."/>
            <person name="Childers C.P."/>
            <person name="Dinh H."/>
            <person name="Doddapaneni H."/>
            <person name="Dugan S."/>
            <person name="Gowin J."/>
            <person name="Greiner C."/>
            <person name="Han Y."/>
            <person name="Hu H."/>
            <person name="Hughes D.S.T."/>
            <person name="Huylmans A.-K."/>
            <person name="Kemena C."/>
            <person name="Kremer L.P.M."/>
            <person name="Lee S.L."/>
            <person name="Lopez-Ezquerra A."/>
            <person name="Mallet L."/>
            <person name="Monroy-Kuhn J.M."/>
            <person name="Moser A."/>
            <person name="Murali S.C."/>
            <person name="Muzny D.M."/>
            <person name="Otani S."/>
            <person name="Piulachs M.-D."/>
            <person name="Poelchau M."/>
            <person name="Qu J."/>
            <person name="Schaub F."/>
            <person name="Wada-Katsumata A."/>
            <person name="Worley K.C."/>
            <person name="Xie Q."/>
            <person name="Ylla G."/>
            <person name="Poulsen M."/>
            <person name="Gibbs R.A."/>
            <person name="Schal C."/>
            <person name="Richards S."/>
            <person name="Belles X."/>
            <person name="Korb J."/>
            <person name="Bornberg-Bauer E."/>
        </authorList>
    </citation>
    <scope>NUCLEOTIDE SEQUENCE [LARGE SCALE GENOMIC DNA]</scope>
    <source>
        <tissue evidence="2">Whole body</tissue>
    </source>
</reference>
<dbReference type="InterPro" id="IPR001283">
    <property type="entry name" value="CRISP-related"/>
</dbReference>
<sequence>LAGSGGLSCTDRQAILEAHNKARQTVALGRVPGQPAASRMLEMNGLQVPHFGTYTAQQFVPLVLELSVSNYGLQVPHFGTYTAQQFVLLVSELSVSNYGLQVPQFGTYRAQQFVLLVLELSVSNYGLQVPHFGTYTAQQFVLLVLERSVWDEELAAVAQRWADKCTLAHDGARDVSRFPVGQNIAVTWTTRTNAGAAPDFRRQIMGWFNEVRQYGFYSPFRKGTGHYSQVGITIILQL</sequence>
<dbReference type="Proteomes" id="UP000235965">
    <property type="component" value="Unassembled WGS sequence"/>
</dbReference>
<comment type="caution">
    <text evidence="2">The sequence shown here is derived from an EMBL/GenBank/DDBJ whole genome shotgun (WGS) entry which is preliminary data.</text>
</comment>
<keyword evidence="3" id="KW-1185">Reference proteome</keyword>
<evidence type="ECO:0000313" key="2">
    <source>
        <dbReference type="EMBL" id="PNF28465.1"/>
    </source>
</evidence>
<dbReference type="OrthoDB" id="43654at2759"/>
<feature type="domain" description="SCP" evidence="1">
    <location>
        <begin position="136"/>
        <end position="237"/>
    </location>
</feature>
<evidence type="ECO:0000313" key="3">
    <source>
        <dbReference type="Proteomes" id="UP000235965"/>
    </source>
</evidence>
<dbReference type="STRING" id="105785.A0A2J7QIQ2"/>
<dbReference type="EMBL" id="NEVH01013579">
    <property type="protein sequence ID" value="PNF28465.1"/>
    <property type="molecule type" value="Genomic_DNA"/>
</dbReference>
<dbReference type="AlphaFoldDB" id="A0A2J7QIQ2"/>
<dbReference type="InterPro" id="IPR035940">
    <property type="entry name" value="CAP_sf"/>
</dbReference>
<accession>A0A2J7QIQ2</accession>
<protein>
    <recommendedName>
        <fullName evidence="1">SCP domain-containing protein</fullName>
    </recommendedName>
</protein>
<evidence type="ECO:0000259" key="1">
    <source>
        <dbReference type="SMART" id="SM00198"/>
    </source>
</evidence>
<name>A0A2J7QIQ2_9NEOP</name>
<dbReference type="Pfam" id="PF00188">
    <property type="entry name" value="CAP"/>
    <property type="match status" value="1"/>
</dbReference>
<organism evidence="2 3">
    <name type="scientific">Cryptotermes secundus</name>
    <dbReference type="NCBI Taxonomy" id="105785"/>
    <lineage>
        <taxon>Eukaryota</taxon>
        <taxon>Metazoa</taxon>
        <taxon>Ecdysozoa</taxon>
        <taxon>Arthropoda</taxon>
        <taxon>Hexapoda</taxon>
        <taxon>Insecta</taxon>
        <taxon>Pterygota</taxon>
        <taxon>Neoptera</taxon>
        <taxon>Polyneoptera</taxon>
        <taxon>Dictyoptera</taxon>
        <taxon>Blattodea</taxon>
        <taxon>Blattoidea</taxon>
        <taxon>Termitoidae</taxon>
        <taxon>Kalotermitidae</taxon>
        <taxon>Cryptotermitinae</taxon>
        <taxon>Cryptotermes</taxon>
    </lineage>
</organism>
<feature type="non-terminal residue" evidence="2">
    <location>
        <position position="1"/>
    </location>
</feature>